<evidence type="ECO:0000313" key="2">
    <source>
        <dbReference type="EMBL" id="MFD2798623.1"/>
    </source>
</evidence>
<evidence type="ECO:0000259" key="1">
    <source>
        <dbReference type="Pfam" id="PF12697"/>
    </source>
</evidence>
<dbReference type="RefSeq" id="WP_377389634.1">
    <property type="nucleotide sequence ID" value="NZ_JBHSAN010000017.1"/>
</dbReference>
<gene>
    <name evidence="2" type="ORF">ACFS2C_04370</name>
</gene>
<organism evidence="2 3">
    <name type="scientific">Prauserella oleivorans</name>
    <dbReference type="NCBI Taxonomy" id="1478153"/>
    <lineage>
        <taxon>Bacteria</taxon>
        <taxon>Bacillati</taxon>
        <taxon>Actinomycetota</taxon>
        <taxon>Actinomycetes</taxon>
        <taxon>Pseudonocardiales</taxon>
        <taxon>Pseudonocardiaceae</taxon>
        <taxon>Prauserella</taxon>
    </lineage>
</organism>
<dbReference type="EMBL" id="JBHUOF010000004">
    <property type="protein sequence ID" value="MFD2798623.1"/>
    <property type="molecule type" value="Genomic_DNA"/>
</dbReference>
<dbReference type="Proteomes" id="UP001597478">
    <property type="component" value="Unassembled WGS sequence"/>
</dbReference>
<sequence length="289" mass="30510">MRRNRAPGGPATRSIYRSPAGREVIADWCTGRLAAWPVEHERRTVTVLDAATHVVTAGSGDRLVVVVPGTNFSAATCLPLAGALAERFRVAVADLPGQPGLSTGARPGTRDHLAWYGRWLTALIDTIADGPVTLLGHSLGAAVAMSSDSPAVDRQVLLSPGGLTRLRLTSGVVLASTAWVLGRRPAASARMLRTMHAPGREPRADLVEWMTLIARHVRSSADPGGADVAASPVERVVAVGEHDVFLPVRQLAARVRRQLGTELRVVPSAGHLLIEEHPHELAAMVAGTG</sequence>
<dbReference type="InterPro" id="IPR029058">
    <property type="entry name" value="AB_hydrolase_fold"/>
</dbReference>
<comment type="caution">
    <text evidence="2">The sequence shown here is derived from an EMBL/GenBank/DDBJ whole genome shotgun (WGS) entry which is preliminary data.</text>
</comment>
<dbReference type="Pfam" id="PF12697">
    <property type="entry name" value="Abhydrolase_6"/>
    <property type="match status" value="1"/>
</dbReference>
<dbReference type="InterPro" id="IPR000073">
    <property type="entry name" value="AB_hydrolase_1"/>
</dbReference>
<keyword evidence="3" id="KW-1185">Reference proteome</keyword>
<accession>A0ABW5W7R2</accession>
<keyword evidence="2" id="KW-0378">Hydrolase</keyword>
<dbReference type="GO" id="GO:0016787">
    <property type="term" value="F:hydrolase activity"/>
    <property type="evidence" value="ECO:0007669"/>
    <property type="project" value="UniProtKB-KW"/>
</dbReference>
<protein>
    <submittedName>
        <fullName evidence="2">Alpha/beta fold hydrolase</fullName>
    </submittedName>
</protein>
<evidence type="ECO:0000313" key="3">
    <source>
        <dbReference type="Proteomes" id="UP001597478"/>
    </source>
</evidence>
<feature type="domain" description="AB hydrolase-1" evidence="1">
    <location>
        <begin position="64"/>
        <end position="283"/>
    </location>
</feature>
<dbReference type="SUPFAM" id="SSF53474">
    <property type="entry name" value="alpha/beta-Hydrolases"/>
    <property type="match status" value="1"/>
</dbReference>
<reference evidence="3" key="1">
    <citation type="journal article" date="2019" name="Int. J. Syst. Evol. Microbiol.">
        <title>The Global Catalogue of Microorganisms (GCM) 10K type strain sequencing project: providing services to taxonomists for standard genome sequencing and annotation.</title>
        <authorList>
            <consortium name="The Broad Institute Genomics Platform"/>
            <consortium name="The Broad Institute Genome Sequencing Center for Infectious Disease"/>
            <person name="Wu L."/>
            <person name="Ma J."/>
        </authorList>
    </citation>
    <scope>NUCLEOTIDE SEQUENCE [LARGE SCALE GENOMIC DNA]</scope>
    <source>
        <strain evidence="3">IBRC-M 10906</strain>
    </source>
</reference>
<name>A0ABW5W7R2_9PSEU</name>
<proteinExistence type="predicted"/>
<dbReference type="Gene3D" id="3.40.50.1820">
    <property type="entry name" value="alpha/beta hydrolase"/>
    <property type="match status" value="1"/>
</dbReference>